<comment type="subcellular location">
    <subcellularLocation>
        <location evidence="1">Nucleus</location>
    </subcellularLocation>
</comment>
<evidence type="ECO:0000256" key="1">
    <source>
        <dbReference type="ARBA" id="ARBA00004123"/>
    </source>
</evidence>
<dbReference type="Pfam" id="PF20168">
    <property type="entry name" value="PDS5"/>
    <property type="match status" value="1"/>
</dbReference>
<protein>
    <submittedName>
        <fullName evidence="8">Uncharacterized protein</fullName>
    </submittedName>
</protein>
<dbReference type="GO" id="GO:0006281">
    <property type="term" value="P:DNA repair"/>
    <property type="evidence" value="ECO:0007669"/>
    <property type="project" value="UniProtKB-KW"/>
</dbReference>
<dbReference type="InterPro" id="IPR039776">
    <property type="entry name" value="Pds5"/>
</dbReference>
<dbReference type="GO" id="GO:0035825">
    <property type="term" value="P:homologous recombination"/>
    <property type="evidence" value="ECO:0007669"/>
    <property type="project" value="UniProtKB-ARBA"/>
</dbReference>
<dbReference type="InterPro" id="IPR011989">
    <property type="entry name" value="ARM-like"/>
</dbReference>
<keyword evidence="5" id="KW-0234">DNA repair</keyword>
<evidence type="ECO:0000256" key="7">
    <source>
        <dbReference type="ARBA" id="ARBA00023306"/>
    </source>
</evidence>
<dbReference type="GO" id="GO:0000785">
    <property type="term" value="C:chromatin"/>
    <property type="evidence" value="ECO:0007669"/>
    <property type="project" value="TreeGrafter"/>
</dbReference>
<dbReference type="AlphaFoldDB" id="A0A5B7BL44"/>
<dbReference type="SUPFAM" id="SSF48371">
    <property type="entry name" value="ARM repeat"/>
    <property type="match status" value="1"/>
</dbReference>
<keyword evidence="3" id="KW-0227">DNA damage</keyword>
<keyword evidence="4" id="KW-0498">Mitosis</keyword>
<dbReference type="PANTHER" id="PTHR12663:SF50">
    <property type="entry name" value="SISTER CHROMATID COHESION PROTEIN PDS5 HOMOLOG B"/>
    <property type="match status" value="1"/>
</dbReference>
<evidence type="ECO:0000256" key="6">
    <source>
        <dbReference type="ARBA" id="ARBA00023242"/>
    </source>
</evidence>
<evidence type="ECO:0000256" key="4">
    <source>
        <dbReference type="ARBA" id="ARBA00022776"/>
    </source>
</evidence>
<keyword evidence="7" id="KW-0131">Cell cycle</keyword>
<dbReference type="GO" id="GO:0005634">
    <property type="term" value="C:nucleus"/>
    <property type="evidence" value="ECO:0007669"/>
    <property type="project" value="UniProtKB-SubCell"/>
</dbReference>
<evidence type="ECO:0000256" key="2">
    <source>
        <dbReference type="ARBA" id="ARBA00022618"/>
    </source>
</evidence>
<dbReference type="InterPro" id="IPR016024">
    <property type="entry name" value="ARM-type_fold"/>
</dbReference>
<evidence type="ECO:0000256" key="3">
    <source>
        <dbReference type="ARBA" id="ARBA00022763"/>
    </source>
</evidence>
<evidence type="ECO:0000313" key="8">
    <source>
        <dbReference type="EMBL" id="MPA69559.1"/>
    </source>
</evidence>
<dbReference type="EMBL" id="GHES01039000">
    <property type="protein sequence ID" value="MPA69559.1"/>
    <property type="molecule type" value="Transcribed_RNA"/>
</dbReference>
<proteinExistence type="predicted"/>
<dbReference type="Gene3D" id="1.25.10.10">
    <property type="entry name" value="Leucine-rich Repeat Variant"/>
    <property type="match status" value="1"/>
</dbReference>
<sequence length="349" mass="38765">MAEADAAKRLISDIGKQLAAQKTCPKKDFLVKLLRQATSAFPALDQLASLESAIKPLSDSLVKHGLLQHKDKDIRLLVAICCCEIIRVLAPNPDFSDAVFRDIFKLFLSMFVELADTTSPYFSRRVKVLETVAKLKFCVLMLDTGCEDIVLQMFKTFFSVVSEHHPQGLITAMLSIMALILKEKVSPPLLDVILQNLLDGKGASPASSRLAVSVIQNCAEELEPFVCGFLTSCILDRDAAGGELKEHYHEIIFEISQCAPQMLFAVIPNLTQELLTDQVDVRIKAINLIGRLLALPGHHIAQEYRHLFIEFLKRFSDKSAEVRLSALLCAKSFYMTNPSGTESLDILCK</sequence>
<keyword evidence="2" id="KW-0132">Cell division</keyword>
<reference evidence="8" key="1">
    <citation type="submission" date="2019-08" db="EMBL/GenBank/DDBJ databases">
        <title>Reference gene set and small RNA set construction with multiple tissues from Davidia involucrata Baill.</title>
        <authorList>
            <person name="Yang H."/>
            <person name="Zhou C."/>
            <person name="Li G."/>
            <person name="Wang J."/>
            <person name="Gao P."/>
            <person name="Wang M."/>
            <person name="Wang R."/>
            <person name="Zhao Y."/>
        </authorList>
    </citation>
    <scope>NUCLEOTIDE SEQUENCE</scope>
    <source>
        <tissue evidence="8">Mixed with DoveR01_LX</tissue>
    </source>
</reference>
<dbReference type="PANTHER" id="PTHR12663">
    <property type="entry name" value="ANDROGEN INDUCED INHIBITOR OF PROLIFERATION AS3 / PDS5-RELATED"/>
    <property type="match status" value="1"/>
</dbReference>
<accession>A0A5B7BL44</accession>
<dbReference type="GO" id="GO:0051301">
    <property type="term" value="P:cell division"/>
    <property type="evidence" value="ECO:0007669"/>
    <property type="project" value="UniProtKB-KW"/>
</dbReference>
<keyword evidence="6" id="KW-0539">Nucleus</keyword>
<name>A0A5B7BL44_DAVIN</name>
<gene>
    <name evidence="8" type="ORF">Din_039000</name>
</gene>
<dbReference type="GO" id="GO:0007064">
    <property type="term" value="P:mitotic sister chromatid cohesion"/>
    <property type="evidence" value="ECO:0007669"/>
    <property type="project" value="InterPro"/>
</dbReference>
<organism evidence="8">
    <name type="scientific">Davidia involucrata</name>
    <name type="common">Dove tree</name>
    <dbReference type="NCBI Taxonomy" id="16924"/>
    <lineage>
        <taxon>Eukaryota</taxon>
        <taxon>Viridiplantae</taxon>
        <taxon>Streptophyta</taxon>
        <taxon>Embryophyta</taxon>
        <taxon>Tracheophyta</taxon>
        <taxon>Spermatophyta</taxon>
        <taxon>Magnoliopsida</taxon>
        <taxon>eudicotyledons</taxon>
        <taxon>Gunneridae</taxon>
        <taxon>Pentapetalae</taxon>
        <taxon>asterids</taxon>
        <taxon>Cornales</taxon>
        <taxon>Nyssaceae</taxon>
        <taxon>Davidia</taxon>
    </lineage>
</organism>
<evidence type="ECO:0000256" key="5">
    <source>
        <dbReference type="ARBA" id="ARBA00023204"/>
    </source>
</evidence>